<dbReference type="InterPro" id="IPR051681">
    <property type="entry name" value="Ser/Thr_Kinases-Pseudokinases"/>
</dbReference>
<dbReference type="PROSITE" id="PS00109">
    <property type="entry name" value="PROTEIN_KINASE_TYR"/>
    <property type="match status" value="1"/>
</dbReference>
<dbReference type="GO" id="GO:0004674">
    <property type="term" value="F:protein serine/threonine kinase activity"/>
    <property type="evidence" value="ECO:0007669"/>
    <property type="project" value="TreeGrafter"/>
</dbReference>
<dbReference type="GO" id="GO:0005524">
    <property type="term" value="F:ATP binding"/>
    <property type="evidence" value="ECO:0007669"/>
    <property type="project" value="InterPro"/>
</dbReference>
<proteinExistence type="predicted"/>
<keyword evidence="3" id="KW-0418">Kinase</keyword>
<evidence type="ECO:0000313" key="4">
    <source>
        <dbReference type="Proteomes" id="UP000807025"/>
    </source>
</evidence>
<evidence type="ECO:0000313" key="3">
    <source>
        <dbReference type="EMBL" id="KAF9490498.1"/>
    </source>
</evidence>
<accession>A0A9P5ZNY9</accession>
<dbReference type="OrthoDB" id="346907at2759"/>
<protein>
    <submittedName>
        <fullName evidence="3">Kinase-like protein</fullName>
    </submittedName>
</protein>
<evidence type="ECO:0000256" key="1">
    <source>
        <dbReference type="SAM" id="MobiDB-lite"/>
    </source>
</evidence>
<dbReference type="Gene3D" id="1.10.510.10">
    <property type="entry name" value="Transferase(Phosphotransferase) domain 1"/>
    <property type="match status" value="1"/>
</dbReference>
<dbReference type="Proteomes" id="UP000807025">
    <property type="component" value="Unassembled WGS sequence"/>
</dbReference>
<comment type="caution">
    <text evidence="3">The sequence shown here is derived from an EMBL/GenBank/DDBJ whole genome shotgun (WGS) entry which is preliminary data.</text>
</comment>
<reference evidence="3" key="1">
    <citation type="submission" date="2020-11" db="EMBL/GenBank/DDBJ databases">
        <authorList>
            <consortium name="DOE Joint Genome Institute"/>
            <person name="Ahrendt S."/>
            <person name="Riley R."/>
            <person name="Andreopoulos W."/>
            <person name="Labutti K."/>
            <person name="Pangilinan J."/>
            <person name="Ruiz-Duenas F.J."/>
            <person name="Barrasa J.M."/>
            <person name="Sanchez-Garcia M."/>
            <person name="Camarero S."/>
            <person name="Miyauchi S."/>
            <person name="Serrano A."/>
            <person name="Linde D."/>
            <person name="Babiker R."/>
            <person name="Drula E."/>
            <person name="Ayuso-Fernandez I."/>
            <person name="Pacheco R."/>
            <person name="Padilla G."/>
            <person name="Ferreira P."/>
            <person name="Barriuso J."/>
            <person name="Kellner H."/>
            <person name="Castanera R."/>
            <person name="Alfaro M."/>
            <person name="Ramirez L."/>
            <person name="Pisabarro A.G."/>
            <person name="Kuo A."/>
            <person name="Tritt A."/>
            <person name="Lipzen A."/>
            <person name="He G."/>
            <person name="Yan M."/>
            <person name="Ng V."/>
            <person name="Cullen D."/>
            <person name="Martin F."/>
            <person name="Rosso M.-N."/>
            <person name="Henrissat B."/>
            <person name="Hibbett D."/>
            <person name="Martinez A.T."/>
            <person name="Grigoriev I.V."/>
        </authorList>
    </citation>
    <scope>NUCLEOTIDE SEQUENCE</scope>
    <source>
        <strain evidence="3">ATCC 90797</strain>
    </source>
</reference>
<dbReference type="InterPro" id="IPR000719">
    <property type="entry name" value="Prot_kinase_dom"/>
</dbReference>
<dbReference type="PRINTS" id="PR00109">
    <property type="entry name" value="TYRKINASE"/>
</dbReference>
<feature type="compositionally biased region" description="Polar residues" evidence="1">
    <location>
        <begin position="357"/>
        <end position="379"/>
    </location>
</feature>
<keyword evidence="3" id="KW-0808">Transferase</keyword>
<dbReference type="InterPro" id="IPR011009">
    <property type="entry name" value="Kinase-like_dom_sf"/>
</dbReference>
<name>A0A9P5ZNY9_PLEER</name>
<feature type="region of interest" description="Disordered" evidence="1">
    <location>
        <begin position="298"/>
        <end position="317"/>
    </location>
</feature>
<sequence>MPTSNGYTQAQTGALQSSFSDLEDLTGFIIKKSQYSASSGGYADIWVANSTRAVNGKPAGQKLAVKVIRSFTDNQCDYMKKLDKRLRREVVIWKGLEHKHILPLLGVVRGFGPYVSMVCPWMAKGSLTQYLGLRGSDLSHQRRLQIIREVASGLAYLHSKDVIHGDLSGSNILLDDAERVCISDFGLATIVAQFRGTSLDSSTVSGAIRWMAPECVFGPGPTTPSSDVYSFGSIMYQVFTSQVPYVGTKEARIILLLDEGRYPERPSSSCISEPYWDIISKCWNRTPSKRPSMNLTRASLRRLRKSPRYSTDTPTSSFRSVVEHSPLFSSLPPLSSPTTSPASARFLQLAEHADVSRSSQMVLRTRNSSSPTRIANTGTHPLRIRPRSPPSSPKSRHPLRHSTTWPPLEHPKPIPVPFTPQSSSLRMTSVLPLRQSTFDYATCVRCGHTFKRYVEDTDDGDIILIHQSTCTYHSGMNFFVPRHLY</sequence>
<organism evidence="3 4">
    <name type="scientific">Pleurotus eryngii</name>
    <name type="common">Boletus of the steppes</name>
    <dbReference type="NCBI Taxonomy" id="5323"/>
    <lineage>
        <taxon>Eukaryota</taxon>
        <taxon>Fungi</taxon>
        <taxon>Dikarya</taxon>
        <taxon>Basidiomycota</taxon>
        <taxon>Agaricomycotina</taxon>
        <taxon>Agaricomycetes</taxon>
        <taxon>Agaricomycetidae</taxon>
        <taxon>Agaricales</taxon>
        <taxon>Pleurotineae</taxon>
        <taxon>Pleurotaceae</taxon>
        <taxon>Pleurotus</taxon>
    </lineage>
</organism>
<dbReference type="SUPFAM" id="SSF56112">
    <property type="entry name" value="Protein kinase-like (PK-like)"/>
    <property type="match status" value="1"/>
</dbReference>
<evidence type="ECO:0000259" key="2">
    <source>
        <dbReference type="PROSITE" id="PS50011"/>
    </source>
</evidence>
<keyword evidence="4" id="KW-1185">Reference proteome</keyword>
<dbReference type="PROSITE" id="PS50011">
    <property type="entry name" value="PROTEIN_KINASE_DOM"/>
    <property type="match status" value="1"/>
</dbReference>
<dbReference type="InterPro" id="IPR001245">
    <property type="entry name" value="Ser-Thr/Tyr_kinase_cat_dom"/>
</dbReference>
<feature type="region of interest" description="Disordered" evidence="1">
    <location>
        <begin position="357"/>
        <end position="415"/>
    </location>
</feature>
<feature type="compositionally biased region" description="Polar residues" evidence="1">
    <location>
        <begin position="308"/>
        <end position="317"/>
    </location>
</feature>
<dbReference type="Pfam" id="PF07714">
    <property type="entry name" value="PK_Tyr_Ser-Thr"/>
    <property type="match status" value="1"/>
</dbReference>
<dbReference type="PANTHER" id="PTHR44329">
    <property type="entry name" value="SERINE/THREONINE-PROTEIN KINASE TNNI3K-RELATED"/>
    <property type="match status" value="1"/>
</dbReference>
<dbReference type="AlphaFoldDB" id="A0A9P5ZNY9"/>
<dbReference type="InterPro" id="IPR008266">
    <property type="entry name" value="Tyr_kinase_AS"/>
</dbReference>
<gene>
    <name evidence="3" type="ORF">BDN71DRAFT_1454190</name>
</gene>
<feature type="domain" description="Protein kinase" evidence="2">
    <location>
        <begin position="31"/>
        <end position="309"/>
    </location>
</feature>
<dbReference type="EMBL" id="MU154640">
    <property type="protein sequence ID" value="KAF9490498.1"/>
    <property type="molecule type" value="Genomic_DNA"/>
</dbReference>